<proteinExistence type="predicted"/>
<accession>A0A4R2RM28</accession>
<comment type="caution">
    <text evidence="2">The sequence shown here is derived from an EMBL/GenBank/DDBJ whole genome shotgun (WGS) entry which is preliminary data.</text>
</comment>
<evidence type="ECO:0000256" key="1">
    <source>
        <dbReference type="SAM" id="Coils"/>
    </source>
</evidence>
<reference evidence="2 3" key="1">
    <citation type="submission" date="2019-03" db="EMBL/GenBank/DDBJ databases">
        <title>Genomic Encyclopedia of Type Strains, Phase IV (KMG-IV): sequencing the most valuable type-strain genomes for metagenomic binning, comparative biology and taxonomic classification.</title>
        <authorList>
            <person name="Goeker M."/>
        </authorList>
    </citation>
    <scope>NUCLEOTIDE SEQUENCE [LARGE SCALE GENOMIC DNA]</scope>
    <source>
        <strain evidence="2 3">DSM 46831</strain>
    </source>
</reference>
<dbReference type="EMBL" id="SLXV01000044">
    <property type="protein sequence ID" value="TCP64034.1"/>
    <property type="molecule type" value="Genomic_DNA"/>
</dbReference>
<evidence type="ECO:0000313" key="3">
    <source>
        <dbReference type="Proteomes" id="UP000294746"/>
    </source>
</evidence>
<feature type="coiled-coil region" evidence="1">
    <location>
        <begin position="87"/>
        <end position="114"/>
    </location>
</feature>
<keyword evidence="3" id="KW-1185">Reference proteome</keyword>
<organism evidence="2 3">
    <name type="scientific">Baia soyae</name>
    <dbReference type="NCBI Taxonomy" id="1544746"/>
    <lineage>
        <taxon>Bacteria</taxon>
        <taxon>Bacillati</taxon>
        <taxon>Bacillota</taxon>
        <taxon>Bacilli</taxon>
        <taxon>Bacillales</taxon>
        <taxon>Thermoactinomycetaceae</taxon>
        <taxon>Baia</taxon>
    </lineage>
</organism>
<dbReference type="Gene3D" id="1.20.120.570">
    <property type="entry name" value="YkyA-like"/>
    <property type="match status" value="1"/>
</dbReference>
<dbReference type="InterPro" id="IPR036785">
    <property type="entry name" value="YkyA-like_sf"/>
</dbReference>
<dbReference type="OrthoDB" id="2988308at2"/>
<dbReference type="RefSeq" id="WP_131849688.1">
    <property type="nucleotide sequence ID" value="NZ_SLXV01000044.1"/>
</dbReference>
<name>A0A4R2RM28_9BACL</name>
<dbReference type="AlphaFoldDB" id="A0A4R2RM28"/>
<evidence type="ECO:0000313" key="2">
    <source>
        <dbReference type="EMBL" id="TCP64034.1"/>
    </source>
</evidence>
<dbReference type="PROSITE" id="PS51257">
    <property type="entry name" value="PROKAR_LIPOPROTEIN"/>
    <property type="match status" value="1"/>
</dbReference>
<dbReference type="Proteomes" id="UP000294746">
    <property type="component" value="Unassembled WGS sequence"/>
</dbReference>
<keyword evidence="1" id="KW-0175">Coiled coil</keyword>
<gene>
    <name evidence="2" type="ORF">EDD57_14425</name>
</gene>
<sequence length="206" mass="23350">MKKHLSFFLIFSIILITATSCKTSQSEATKKESSIQPIVSSMNEMIKQENQNDILLQKMAASVEEAKLKTIANQKVTDLEQNMIPKVNQAKTQITEYKKAVESVKEKFKHIKQQVNTLTNSAIQQPAQQFLIDFETSIETELSIATKYEQLLQNQSEAIQAIIKSKSLPTDSSDQLVTEIDQLVSLFQEQVTRLNASHQKVLSYKQ</sequence>
<protein>
    <recommendedName>
        <fullName evidence="4">Cell-wall binding lipoprotein</fullName>
    </recommendedName>
</protein>
<evidence type="ECO:0008006" key="4">
    <source>
        <dbReference type="Google" id="ProtNLM"/>
    </source>
</evidence>